<feature type="region of interest" description="Disordered" evidence="1">
    <location>
        <begin position="376"/>
        <end position="397"/>
    </location>
</feature>
<dbReference type="AlphaFoldDB" id="A0AAV2T816"/>
<feature type="compositionally biased region" description="Acidic residues" evidence="1">
    <location>
        <begin position="204"/>
        <end position="225"/>
    </location>
</feature>
<protein>
    <submittedName>
        <fullName evidence="2">Uncharacterized protein</fullName>
    </submittedName>
</protein>
<organism evidence="2 3">
    <name type="scientific">Calicophoron daubneyi</name>
    <name type="common">Rumen fluke</name>
    <name type="synonym">Paramphistomum daubneyi</name>
    <dbReference type="NCBI Taxonomy" id="300641"/>
    <lineage>
        <taxon>Eukaryota</taxon>
        <taxon>Metazoa</taxon>
        <taxon>Spiralia</taxon>
        <taxon>Lophotrochozoa</taxon>
        <taxon>Platyhelminthes</taxon>
        <taxon>Trematoda</taxon>
        <taxon>Digenea</taxon>
        <taxon>Plagiorchiida</taxon>
        <taxon>Pronocephalata</taxon>
        <taxon>Paramphistomoidea</taxon>
        <taxon>Paramphistomidae</taxon>
        <taxon>Calicophoron</taxon>
    </lineage>
</organism>
<dbReference type="EMBL" id="CAXLJL010000156">
    <property type="protein sequence ID" value="CAL5133239.1"/>
    <property type="molecule type" value="Genomic_DNA"/>
</dbReference>
<sequence length="791" mass="89586">MGSVKRKAEVIEDDLEYLHGRIRSLARYSISDSKSLLLMMKTLVPSSLNLKLIEYNIERSNGDVLRASEILQQLSGTRDDSVVDEVVCMFDGMRKTPPDRTSVEIFSALGTPVQRELLRLYVSRLPSDTVKLDSLLFLSNLKDLQSQAQLIPTLLEMTYKVFCDGESSLIASANKGRLSSQSAAQPSSVDPQGHEPRSSSKAEESDENEEGEVVGDDEEEDEFVDEKDVPQVVAKVNSVPRCAELVLNVYRYRIAYEFLPTVFRVDTASKISRDMLEEMAISTFQFLFTYLSQFPRDPGLLGTEKKHAPFCGKNPESYMVDCLKMFSDLLHWPYKAFRDGVFDLSLDTENLLKSDKELLDILESCYQEVSSLRKQTLEAEDSESSSKRRRSAQHKTEDSGNTLRLRAAVSQFVCLFWFLLIRFSLQYFRKYRPRLMTPNALHEQAALSMFPLNMDVAFTEVATSTKECEPTILEYLSRLWAYRKYDPDGMKYTLKIEKLDKMECKIRPSVPLTCTLPETLLEGMISLDLLSSGLMSKSCSFSSSFWFSKLSKSEHLEAGHLASELSHLYSPEELRFLVWLSTSVCAHHNDGQPNRFYELQASFIKDIPKTIDSVLSEPQEPVRLNNGIWMLPPTCTTLDLVAGLMIIRWLCAVLVADEYKETTKGLEAASLACVLGQIGSATESSLSFISHFPYENIIHTIQTGWPQVRQNFMRWLTAPTKFISDASLLTTLFQMESSYVNANGLKSERSQLLQACVDSMKCSSNEKIASRLREFIILESDNIVACLKKTK</sequence>
<reference evidence="2" key="1">
    <citation type="submission" date="2024-06" db="EMBL/GenBank/DDBJ databases">
        <authorList>
            <person name="Liu X."/>
            <person name="Lenzi L."/>
            <person name="Haldenby T S."/>
            <person name="Uol C."/>
        </authorList>
    </citation>
    <scope>NUCLEOTIDE SEQUENCE</scope>
</reference>
<feature type="compositionally biased region" description="Polar residues" evidence="1">
    <location>
        <begin position="177"/>
        <end position="190"/>
    </location>
</feature>
<dbReference type="Proteomes" id="UP001497525">
    <property type="component" value="Unassembled WGS sequence"/>
</dbReference>
<evidence type="ECO:0000313" key="3">
    <source>
        <dbReference type="Proteomes" id="UP001497525"/>
    </source>
</evidence>
<gene>
    <name evidence="2" type="ORF">CDAUBV1_LOCUS6506</name>
</gene>
<evidence type="ECO:0000256" key="1">
    <source>
        <dbReference type="SAM" id="MobiDB-lite"/>
    </source>
</evidence>
<proteinExistence type="predicted"/>
<feature type="compositionally biased region" description="Basic and acidic residues" evidence="1">
    <location>
        <begin position="192"/>
        <end position="203"/>
    </location>
</feature>
<name>A0AAV2T816_CALDB</name>
<comment type="caution">
    <text evidence="2">The sequence shown here is derived from an EMBL/GenBank/DDBJ whole genome shotgun (WGS) entry which is preliminary data.</text>
</comment>
<evidence type="ECO:0000313" key="2">
    <source>
        <dbReference type="EMBL" id="CAL5133239.1"/>
    </source>
</evidence>
<accession>A0AAV2T816</accession>
<feature type="region of interest" description="Disordered" evidence="1">
    <location>
        <begin position="174"/>
        <end position="227"/>
    </location>
</feature>